<evidence type="ECO:0000256" key="10">
    <source>
        <dbReference type="ARBA" id="ARBA00023136"/>
    </source>
</evidence>
<keyword evidence="8 11" id="KW-0812">Transmembrane</keyword>
<protein>
    <recommendedName>
        <fullName evidence="5">ceramide glucosyltransferase</fullName>
        <ecNumber evidence="5">2.4.1.80</ecNumber>
    </recommendedName>
</protein>
<evidence type="ECO:0000256" key="2">
    <source>
        <dbReference type="ARBA" id="ARBA00004760"/>
    </source>
</evidence>
<dbReference type="GO" id="GO:0006679">
    <property type="term" value="P:glucosylceramide biosynthetic process"/>
    <property type="evidence" value="ECO:0007669"/>
    <property type="project" value="TreeGrafter"/>
</dbReference>
<dbReference type="OrthoDB" id="1483400at2759"/>
<feature type="transmembrane region" description="Helical" evidence="11">
    <location>
        <begin position="302"/>
        <end position="320"/>
    </location>
</feature>
<keyword evidence="9 11" id="KW-1133">Transmembrane helix</keyword>
<dbReference type="PANTHER" id="PTHR12726:SF0">
    <property type="entry name" value="CERAMIDE GLUCOSYLTRANSFERASE"/>
    <property type="match status" value="1"/>
</dbReference>
<dbReference type="Gene3D" id="3.90.550.10">
    <property type="entry name" value="Spore Coat Polysaccharide Biosynthesis Protein SpsA, Chain A"/>
    <property type="match status" value="1"/>
</dbReference>
<dbReference type="Pfam" id="PF13506">
    <property type="entry name" value="Glyco_transf_21"/>
    <property type="match status" value="1"/>
</dbReference>
<evidence type="ECO:0000256" key="7">
    <source>
        <dbReference type="ARBA" id="ARBA00022679"/>
    </source>
</evidence>
<feature type="transmembrane region" description="Helical" evidence="11">
    <location>
        <begin position="25"/>
        <end position="52"/>
    </location>
</feature>
<evidence type="ECO:0000256" key="6">
    <source>
        <dbReference type="ARBA" id="ARBA00022676"/>
    </source>
</evidence>
<proteinExistence type="inferred from homology"/>
<sequence length="426" mass="47918">GMFGTWSAGAGSSGAADTPVNDLVLAYILFSLAIPPLVMWIYQMVFFGIAWYTCRYHLHRPKSLADMSGSLPGVSIVKPLMGIDTFLEGNLESHFTLQYPKYELLLCVQDEQDPVIGLVNNLRERFPNVDCRLFIGGKDGIVNPMVHNMVPAYENAKYDLVWVSTSRIRASTPILMDLVARAVQDPTVAIVHQLPFMRNDSVHGMAAIVEKVAFGCNLGKQYLSLSQLGTHIFTGMSYLVRKPYLDKVGGLAYYGRYLAEDFCLSRDLLISGYQLVLSAFPAEQMVATASLPSYKDRMVRWWRLRLSMMPVVTLVLEPLTESLLLGAYTSWAVYYLFDVNPYCAMLVHLAVWIILDYAQLKRIQNGPLPFSFPAFLAAWWLRELLNWIVYAQGLANPRRVFWGRSTYKLQHGGLTTAVTSKPSVPM</sequence>
<dbReference type="STRING" id="282301.A0A267FXH1"/>
<dbReference type="EC" id="2.4.1.80" evidence="5"/>
<comment type="similarity">
    <text evidence="4">Belongs to the glycosyltransferase 2 family.</text>
</comment>
<dbReference type="UniPathway" id="UPA00222"/>
<evidence type="ECO:0000256" key="8">
    <source>
        <dbReference type="ARBA" id="ARBA00022692"/>
    </source>
</evidence>
<dbReference type="InterPro" id="IPR025993">
    <property type="entry name" value="Ceramide_glucosylTrfase"/>
</dbReference>
<dbReference type="SUPFAM" id="SSF53448">
    <property type="entry name" value="Nucleotide-diphospho-sugar transferases"/>
    <property type="match status" value="1"/>
</dbReference>
<feature type="non-terminal residue" evidence="12">
    <location>
        <position position="1"/>
    </location>
</feature>
<feature type="transmembrane region" description="Helical" evidence="11">
    <location>
        <begin position="332"/>
        <end position="355"/>
    </location>
</feature>
<keyword evidence="6" id="KW-0328">Glycosyltransferase</keyword>
<keyword evidence="10 11" id="KW-0472">Membrane</keyword>
<comment type="pathway">
    <text evidence="3">Sphingolipid metabolism.</text>
</comment>
<comment type="caution">
    <text evidence="12">The sequence shown here is derived from an EMBL/GenBank/DDBJ whole genome shotgun (WGS) entry which is preliminary data.</text>
</comment>
<evidence type="ECO:0000256" key="5">
    <source>
        <dbReference type="ARBA" id="ARBA00012699"/>
    </source>
</evidence>
<evidence type="ECO:0000256" key="3">
    <source>
        <dbReference type="ARBA" id="ARBA00004991"/>
    </source>
</evidence>
<dbReference type="InterPro" id="IPR029044">
    <property type="entry name" value="Nucleotide-diphossugar_trans"/>
</dbReference>
<evidence type="ECO:0000256" key="11">
    <source>
        <dbReference type="SAM" id="Phobius"/>
    </source>
</evidence>
<comment type="pathway">
    <text evidence="2">Lipid metabolism; sphingolipid metabolism.</text>
</comment>
<gene>
    <name evidence="12" type="ORF">BOX15_Mlig012209g1</name>
</gene>
<evidence type="ECO:0000313" key="13">
    <source>
        <dbReference type="Proteomes" id="UP000215902"/>
    </source>
</evidence>
<keyword evidence="7" id="KW-0808">Transferase</keyword>
<evidence type="ECO:0000256" key="1">
    <source>
        <dbReference type="ARBA" id="ARBA00004141"/>
    </source>
</evidence>
<reference evidence="12 13" key="1">
    <citation type="submission" date="2017-06" db="EMBL/GenBank/DDBJ databases">
        <title>A platform for efficient transgenesis in Macrostomum lignano, a flatworm model organism for stem cell research.</title>
        <authorList>
            <person name="Berezikov E."/>
        </authorList>
    </citation>
    <scope>NUCLEOTIDE SEQUENCE [LARGE SCALE GENOMIC DNA]</scope>
    <source>
        <strain evidence="12">DV1</strain>
        <tissue evidence="12">Whole organism</tissue>
    </source>
</reference>
<keyword evidence="13" id="KW-1185">Reference proteome</keyword>
<dbReference type="GO" id="GO:0008120">
    <property type="term" value="F:ceramide glucosyltransferase activity"/>
    <property type="evidence" value="ECO:0007669"/>
    <property type="project" value="UniProtKB-EC"/>
</dbReference>
<dbReference type="EMBL" id="NIVC01000690">
    <property type="protein sequence ID" value="PAA78433.1"/>
    <property type="molecule type" value="Genomic_DNA"/>
</dbReference>
<organism evidence="12 13">
    <name type="scientific">Macrostomum lignano</name>
    <dbReference type="NCBI Taxonomy" id="282301"/>
    <lineage>
        <taxon>Eukaryota</taxon>
        <taxon>Metazoa</taxon>
        <taxon>Spiralia</taxon>
        <taxon>Lophotrochozoa</taxon>
        <taxon>Platyhelminthes</taxon>
        <taxon>Rhabditophora</taxon>
        <taxon>Macrostomorpha</taxon>
        <taxon>Macrostomida</taxon>
        <taxon>Macrostomidae</taxon>
        <taxon>Macrostomum</taxon>
    </lineage>
</organism>
<evidence type="ECO:0000256" key="4">
    <source>
        <dbReference type="ARBA" id="ARBA00006739"/>
    </source>
</evidence>
<accession>A0A267FXH1</accession>
<name>A0A267FXH1_9PLAT</name>
<comment type="subcellular location">
    <subcellularLocation>
        <location evidence="1">Membrane</location>
        <topology evidence="1">Multi-pass membrane protein</topology>
    </subcellularLocation>
</comment>
<evidence type="ECO:0000256" key="9">
    <source>
        <dbReference type="ARBA" id="ARBA00022989"/>
    </source>
</evidence>
<dbReference type="PANTHER" id="PTHR12726">
    <property type="entry name" value="CERAMIDE GLUCOSYLTRANSFERASE"/>
    <property type="match status" value="1"/>
</dbReference>
<evidence type="ECO:0000313" key="12">
    <source>
        <dbReference type="EMBL" id="PAA78433.1"/>
    </source>
</evidence>
<dbReference type="AlphaFoldDB" id="A0A267FXH1"/>
<dbReference type="GO" id="GO:0016020">
    <property type="term" value="C:membrane"/>
    <property type="evidence" value="ECO:0007669"/>
    <property type="project" value="UniProtKB-SubCell"/>
</dbReference>
<dbReference type="Proteomes" id="UP000215902">
    <property type="component" value="Unassembled WGS sequence"/>
</dbReference>